<sequence>MCERAPLGWRKFVPHGRPTHEIGAAPRTGGGFRIGRCAGRPDMLAPAVRGVSQVFLLSSGLDLAGHNRDVATAAAINARNGFTPPALVVAGGAVVTDRLCAGIDTCPPLRRIEALWN</sequence>
<dbReference type="Proteomes" id="UP000239874">
    <property type="component" value="Unassembled WGS sequence"/>
</dbReference>
<dbReference type="EMBL" id="PSZC01000020">
    <property type="protein sequence ID" value="PPJ35565.1"/>
    <property type="molecule type" value="Genomic_DNA"/>
</dbReference>
<evidence type="ECO:0000313" key="2">
    <source>
        <dbReference type="Proteomes" id="UP000239874"/>
    </source>
</evidence>
<proteinExistence type="predicted"/>
<name>A0A2S6AK11_9NOCA</name>
<comment type="caution">
    <text evidence="1">The sequence shown here is derived from an EMBL/GenBank/DDBJ whole genome shotgun (WGS) entry which is preliminary data.</text>
</comment>
<gene>
    <name evidence="1" type="ORF">C5E45_25050</name>
</gene>
<protein>
    <submittedName>
        <fullName evidence="1">Uncharacterized protein</fullName>
    </submittedName>
</protein>
<dbReference type="AlphaFoldDB" id="A0A2S6AK11"/>
<organism evidence="1 2">
    <name type="scientific">Nocardia nova</name>
    <dbReference type="NCBI Taxonomy" id="37330"/>
    <lineage>
        <taxon>Bacteria</taxon>
        <taxon>Bacillati</taxon>
        <taxon>Actinomycetota</taxon>
        <taxon>Actinomycetes</taxon>
        <taxon>Mycobacteriales</taxon>
        <taxon>Nocardiaceae</taxon>
        <taxon>Nocardia</taxon>
    </lineage>
</organism>
<accession>A0A2S6AK11</accession>
<reference evidence="1 2" key="1">
    <citation type="submission" date="2018-02" db="EMBL/GenBank/DDBJ databases">
        <title>8 Nocardia nova and 1 Nocardia cyriacigeorgica strain used for evolution to TMP-SMX.</title>
        <authorList>
            <person name="Mehta H."/>
            <person name="Weng J."/>
            <person name="Shamoo Y."/>
        </authorList>
    </citation>
    <scope>NUCLEOTIDE SEQUENCE [LARGE SCALE GENOMIC DNA]</scope>
    <source>
        <strain evidence="1 2">MDA3139</strain>
    </source>
</reference>
<evidence type="ECO:0000313" key="1">
    <source>
        <dbReference type="EMBL" id="PPJ35565.1"/>
    </source>
</evidence>